<keyword evidence="6" id="KW-0808">Transferase</keyword>
<dbReference type="EC" id="2.7.13.3" evidence="3"/>
<comment type="subcellular location">
    <subcellularLocation>
        <location evidence="2">Cell membrane</location>
        <topology evidence="2">Multi-pass membrane protein</topology>
    </subcellularLocation>
</comment>
<dbReference type="CDD" id="cd00075">
    <property type="entry name" value="HATPase"/>
    <property type="match status" value="1"/>
</dbReference>
<dbReference type="Gene3D" id="3.30.450.20">
    <property type="entry name" value="PAS domain"/>
    <property type="match status" value="2"/>
</dbReference>
<dbReference type="InterPro" id="IPR004358">
    <property type="entry name" value="Sig_transdc_His_kin-like_C"/>
</dbReference>
<evidence type="ECO:0000256" key="1">
    <source>
        <dbReference type="ARBA" id="ARBA00000085"/>
    </source>
</evidence>
<feature type="transmembrane region" description="Helical" evidence="12">
    <location>
        <begin position="6"/>
        <end position="28"/>
    </location>
</feature>
<keyword evidence="12" id="KW-1133">Transmembrane helix</keyword>
<evidence type="ECO:0000313" key="16">
    <source>
        <dbReference type="EMBL" id="GIN56784.1"/>
    </source>
</evidence>
<evidence type="ECO:0000256" key="3">
    <source>
        <dbReference type="ARBA" id="ARBA00012438"/>
    </source>
</evidence>
<proteinExistence type="predicted"/>
<feature type="transmembrane region" description="Helical" evidence="12">
    <location>
        <begin position="168"/>
        <end position="191"/>
    </location>
</feature>
<evidence type="ECO:0000259" key="14">
    <source>
        <dbReference type="PROSITE" id="PS50112"/>
    </source>
</evidence>
<evidence type="ECO:0000313" key="17">
    <source>
        <dbReference type="Proteomes" id="UP000679950"/>
    </source>
</evidence>
<evidence type="ECO:0000256" key="11">
    <source>
        <dbReference type="ARBA" id="ARBA00023136"/>
    </source>
</evidence>
<dbReference type="Pfam" id="PF00512">
    <property type="entry name" value="HisKA"/>
    <property type="match status" value="1"/>
</dbReference>
<dbReference type="CDD" id="cd06225">
    <property type="entry name" value="HAMP"/>
    <property type="match status" value="1"/>
</dbReference>
<keyword evidence="11 12" id="KW-0472">Membrane</keyword>
<dbReference type="SUPFAM" id="SSF55874">
    <property type="entry name" value="ATPase domain of HSP90 chaperone/DNA topoisomerase II/histidine kinase"/>
    <property type="match status" value="1"/>
</dbReference>
<keyword evidence="8 16" id="KW-0418">Kinase</keyword>
<dbReference type="PANTHER" id="PTHR45453:SF1">
    <property type="entry name" value="PHOSPHATE REGULON SENSOR PROTEIN PHOR"/>
    <property type="match status" value="1"/>
</dbReference>
<dbReference type="Gene3D" id="1.10.287.130">
    <property type="match status" value="1"/>
</dbReference>
<dbReference type="PROSITE" id="PS50109">
    <property type="entry name" value="HIS_KIN"/>
    <property type="match status" value="1"/>
</dbReference>
<name>A0ABQ4KI23_9BACI</name>
<dbReference type="InterPro" id="IPR000014">
    <property type="entry name" value="PAS"/>
</dbReference>
<gene>
    <name evidence="16" type="primary">phoR</name>
    <name evidence="16" type="ORF">J8TS2_11030</name>
</gene>
<dbReference type="Pfam" id="PF08448">
    <property type="entry name" value="PAS_4"/>
    <property type="match status" value="1"/>
</dbReference>
<dbReference type="Gene3D" id="6.10.340.10">
    <property type="match status" value="1"/>
</dbReference>
<dbReference type="InterPro" id="IPR013656">
    <property type="entry name" value="PAS_4"/>
</dbReference>
<evidence type="ECO:0000256" key="5">
    <source>
        <dbReference type="ARBA" id="ARBA00022553"/>
    </source>
</evidence>
<evidence type="ECO:0000256" key="7">
    <source>
        <dbReference type="ARBA" id="ARBA00022741"/>
    </source>
</evidence>
<evidence type="ECO:0000259" key="15">
    <source>
        <dbReference type="PROSITE" id="PS50885"/>
    </source>
</evidence>
<dbReference type="CDD" id="cd00082">
    <property type="entry name" value="HisKA"/>
    <property type="match status" value="1"/>
</dbReference>
<accession>A0ABQ4KI23</accession>
<dbReference type="NCBIfam" id="NF046044">
    <property type="entry name" value="PnpS"/>
    <property type="match status" value="1"/>
</dbReference>
<keyword evidence="12" id="KW-0812">Transmembrane</keyword>
<evidence type="ECO:0000259" key="13">
    <source>
        <dbReference type="PROSITE" id="PS50109"/>
    </source>
</evidence>
<sequence>MMHKLWVRITFSFLILISILLIISGLFLSRMMKDTYYDLKETHLLQTSKLVLNVIDREDLLSTPSELQEEMILLADSIQSRLTILDQDGNVLADSEEPPAEMENHSSRPEVKQVLQEQAASGLSIRYSKTLGFHMMYVTVPIIDGDETTGVIRVAYSLKKIDIALRKLWISISISLLAVFLLTGLIGMRLAKSISKPIEEMIGVSARLKDKDFAARVHHQPKGELGQLATSINMLASSLKNQMETIQENEQQLSGVLANMTSGVLLVDMQGRILLANKAMAQFMGEDPQSFTGKMHMDASRNLEFSSLMAECLKTGQELRKEITFFYPRERIMDVHLAPYVRENQERKGMIAVLHDVTEVRRLEKMRTDFVANVSHELKTPITSVKGFAETLLDGAMHDEDVCREFLSIIYRESERLHRLISELLYLSRIEQHHIPLKLEQMNMTEAVLNMANTIQKEAKKKKLTLILPEQMNDIWIEGEKDRIHQIVLNLLSNAIAYTSEGGKIIVKLWEEADQVKLSISDTGIGIPSTELPRIFERFYRVEKARSRRSGGTGLGLAIVKHLTESHNGKIEVKSEEGKGTTFIITLPKKQETHDKTSLS</sequence>
<dbReference type="InterPro" id="IPR003661">
    <property type="entry name" value="HisK_dim/P_dom"/>
</dbReference>
<feature type="domain" description="Histidine kinase" evidence="13">
    <location>
        <begin position="373"/>
        <end position="591"/>
    </location>
</feature>
<keyword evidence="4" id="KW-1003">Cell membrane</keyword>
<dbReference type="SUPFAM" id="SSF158472">
    <property type="entry name" value="HAMP domain-like"/>
    <property type="match status" value="1"/>
</dbReference>
<dbReference type="Gene3D" id="3.30.565.10">
    <property type="entry name" value="Histidine kinase-like ATPase, C-terminal domain"/>
    <property type="match status" value="1"/>
</dbReference>
<feature type="domain" description="HAMP" evidence="15">
    <location>
        <begin position="192"/>
        <end position="244"/>
    </location>
</feature>
<dbReference type="InterPro" id="IPR005467">
    <property type="entry name" value="His_kinase_dom"/>
</dbReference>
<keyword evidence="9" id="KW-0067">ATP-binding</keyword>
<dbReference type="EMBL" id="BORB01000006">
    <property type="protein sequence ID" value="GIN56784.1"/>
    <property type="molecule type" value="Genomic_DNA"/>
</dbReference>
<dbReference type="PRINTS" id="PR00344">
    <property type="entry name" value="BCTRLSENSOR"/>
</dbReference>
<keyword evidence="7" id="KW-0547">Nucleotide-binding</keyword>
<dbReference type="Proteomes" id="UP000679950">
    <property type="component" value="Unassembled WGS sequence"/>
</dbReference>
<dbReference type="SMART" id="SM00387">
    <property type="entry name" value="HATPase_c"/>
    <property type="match status" value="1"/>
</dbReference>
<evidence type="ECO:0000256" key="6">
    <source>
        <dbReference type="ARBA" id="ARBA00022679"/>
    </source>
</evidence>
<dbReference type="InterPro" id="IPR050351">
    <property type="entry name" value="BphY/WalK/GraS-like"/>
</dbReference>
<evidence type="ECO:0000256" key="8">
    <source>
        <dbReference type="ARBA" id="ARBA00022777"/>
    </source>
</evidence>
<protein>
    <recommendedName>
        <fullName evidence="3">histidine kinase</fullName>
        <ecNumber evidence="3">2.7.13.3</ecNumber>
    </recommendedName>
</protein>
<keyword evidence="5" id="KW-0597">Phosphoprotein</keyword>
<dbReference type="Pfam" id="PF16736">
    <property type="entry name" value="sCache_like"/>
    <property type="match status" value="1"/>
</dbReference>
<dbReference type="SMART" id="SM00304">
    <property type="entry name" value="HAMP"/>
    <property type="match status" value="1"/>
</dbReference>
<dbReference type="InterPro" id="IPR035965">
    <property type="entry name" value="PAS-like_dom_sf"/>
</dbReference>
<feature type="domain" description="PAS" evidence="14">
    <location>
        <begin position="249"/>
        <end position="294"/>
    </location>
</feature>
<dbReference type="InterPro" id="IPR036890">
    <property type="entry name" value="HATPase_C_sf"/>
</dbReference>
<dbReference type="SMART" id="SM00388">
    <property type="entry name" value="HisKA"/>
    <property type="match status" value="1"/>
</dbReference>
<comment type="catalytic activity">
    <reaction evidence="1">
        <text>ATP + protein L-histidine = ADP + protein N-phospho-L-histidine.</text>
        <dbReference type="EC" id="2.7.13.3"/>
    </reaction>
</comment>
<dbReference type="InterPro" id="IPR031967">
    <property type="entry name" value="PhoR_single_Cache-like_dom"/>
</dbReference>
<dbReference type="GO" id="GO:0016301">
    <property type="term" value="F:kinase activity"/>
    <property type="evidence" value="ECO:0007669"/>
    <property type="project" value="UniProtKB-KW"/>
</dbReference>
<dbReference type="RefSeq" id="WP_246516766.1">
    <property type="nucleotide sequence ID" value="NZ_BORB01000006.1"/>
</dbReference>
<keyword evidence="10" id="KW-0902">Two-component regulatory system</keyword>
<dbReference type="Pfam" id="PF00672">
    <property type="entry name" value="HAMP"/>
    <property type="match status" value="1"/>
</dbReference>
<dbReference type="InterPro" id="IPR003660">
    <property type="entry name" value="HAMP_dom"/>
</dbReference>
<keyword evidence="17" id="KW-1185">Reference proteome</keyword>
<dbReference type="SMART" id="SM00091">
    <property type="entry name" value="PAS"/>
    <property type="match status" value="1"/>
</dbReference>
<reference evidence="16 17" key="1">
    <citation type="submission" date="2021-03" db="EMBL/GenBank/DDBJ databases">
        <title>Antimicrobial resistance genes in bacteria isolated from Japanese honey, and their potential for conferring macrolide and lincosamide resistance in the American foulbrood pathogen Paenibacillus larvae.</title>
        <authorList>
            <person name="Okamoto M."/>
            <person name="Kumagai M."/>
            <person name="Kanamori H."/>
            <person name="Takamatsu D."/>
        </authorList>
    </citation>
    <scope>NUCLEOTIDE SEQUENCE [LARGE SCALE GENOMIC DNA]</scope>
    <source>
        <strain evidence="16 17">J8TS2</strain>
    </source>
</reference>
<dbReference type="PANTHER" id="PTHR45453">
    <property type="entry name" value="PHOSPHATE REGULON SENSOR PROTEIN PHOR"/>
    <property type="match status" value="1"/>
</dbReference>
<organism evidence="16 17">
    <name type="scientific">Lederbergia ruris</name>
    <dbReference type="NCBI Taxonomy" id="217495"/>
    <lineage>
        <taxon>Bacteria</taxon>
        <taxon>Bacillati</taxon>
        <taxon>Bacillota</taxon>
        <taxon>Bacilli</taxon>
        <taxon>Bacillales</taxon>
        <taxon>Bacillaceae</taxon>
        <taxon>Lederbergia</taxon>
    </lineage>
</organism>
<dbReference type="PROSITE" id="PS50885">
    <property type="entry name" value="HAMP"/>
    <property type="match status" value="1"/>
</dbReference>
<dbReference type="NCBIfam" id="TIGR00229">
    <property type="entry name" value="sensory_box"/>
    <property type="match status" value="1"/>
</dbReference>
<evidence type="ECO:0000256" key="12">
    <source>
        <dbReference type="SAM" id="Phobius"/>
    </source>
</evidence>
<dbReference type="PROSITE" id="PS50112">
    <property type="entry name" value="PAS"/>
    <property type="match status" value="1"/>
</dbReference>
<dbReference type="Pfam" id="PF02518">
    <property type="entry name" value="HATPase_c"/>
    <property type="match status" value="1"/>
</dbReference>
<dbReference type="InterPro" id="IPR003594">
    <property type="entry name" value="HATPase_dom"/>
</dbReference>
<dbReference type="InterPro" id="IPR036097">
    <property type="entry name" value="HisK_dim/P_sf"/>
</dbReference>
<dbReference type="SUPFAM" id="SSF55785">
    <property type="entry name" value="PYP-like sensor domain (PAS domain)"/>
    <property type="match status" value="1"/>
</dbReference>
<evidence type="ECO:0000256" key="10">
    <source>
        <dbReference type="ARBA" id="ARBA00023012"/>
    </source>
</evidence>
<evidence type="ECO:0000256" key="4">
    <source>
        <dbReference type="ARBA" id="ARBA00022475"/>
    </source>
</evidence>
<dbReference type="CDD" id="cd00130">
    <property type="entry name" value="PAS"/>
    <property type="match status" value="1"/>
</dbReference>
<comment type="caution">
    <text evidence="16">The sequence shown here is derived from an EMBL/GenBank/DDBJ whole genome shotgun (WGS) entry which is preliminary data.</text>
</comment>
<evidence type="ECO:0000256" key="9">
    <source>
        <dbReference type="ARBA" id="ARBA00022840"/>
    </source>
</evidence>
<evidence type="ECO:0000256" key="2">
    <source>
        <dbReference type="ARBA" id="ARBA00004651"/>
    </source>
</evidence>
<dbReference type="SUPFAM" id="SSF47384">
    <property type="entry name" value="Homodimeric domain of signal transducing histidine kinase"/>
    <property type="match status" value="1"/>
</dbReference>